<dbReference type="EMBL" id="LSDA01000050">
    <property type="protein sequence ID" value="KXB58501.1"/>
    <property type="molecule type" value="Genomic_DNA"/>
</dbReference>
<accession>A0A133ZSU2</accession>
<evidence type="ECO:0000313" key="2">
    <source>
        <dbReference type="Proteomes" id="UP000070394"/>
    </source>
</evidence>
<dbReference type="Proteomes" id="UP000070394">
    <property type="component" value="Unassembled WGS sequence"/>
</dbReference>
<sequence>MKVLIACECSQTVCKEFRKLGHEAYSCDIEECYGGHPEWHIKGDCLEILRGGQMFKTEDGSAHNIDKWDLIIAHPPCTYLSNVATRSHSTKRNTIEQINERTAKRIKAQEFFMKFANVDCKKVAIENPVGVMNTVYRKPDQIIEPYQFAKTEEDKENYVTKRTCLWLKGLKPLQGNSLDKPNNAERFGRHPNGKARCWEEVVKGDRTTVRSKTFTGIAKAMAEQWG</sequence>
<evidence type="ECO:0008006" key="3">
    <source>
        <dbReference type="Google" id="ProtNLM"/>
    </source>
</evidence>
<organism evidence="1 2">
    <name type="scientific">Lachnoanaerobaculum saburreum</name>
    <dbReference type="NCBI Taxonomy" id="467210"/>
    <lineage>
        <taxon>Bacteria</taxon>
        <taxon>Bacillati</taxon>
        <taxon>Bacillota</taxon>
        <taxon>Clostridia</taxon>
        <taxon>Lachnospirales</taxon>
        <taxon>Lachnospiraceae</taxon>
        <taxon>Lachnoanaerobaculum</taxon>
    </lineage>
</organism>
<keyword evidence="2" id="KW-1185">Reference proteome</keyword>
<dbReference type="AlphaFoldDB" id="A0A133ZSU2"/>
<comment type="caution">
    <text evidence="1">The sequence shown here is derived from an EMBL/GenBank/DDBJ whole genome shotgun (WGS) entry which is preliminary data.</text>
</comment>
<dbReference type="OrthoDB" id="9134166at2"/>
<dbReference type="PATRIC" id="fig|467210.3.peg.1103"/>
<dbReference type="STRING" id="467210.HMPREF1866_01113"/>
<reference evidence="2" key="1">
    <citation type="submission" date="2016-01" db="EMBL/GenBank/DDBJ databases">
        <authorList>
            <person name="Mitreva M."/>
            <person name="Pepin K.H."/>
            <person name="Mihindukulasuriya K.A."/>
            <person name="Fulton R."/>
            <person name="Fronick C."/>
            <person name="O'Laughlin M."/>
            <person name="Miner T."/>
            <person name="Herter B."/>
            <person name="Rosa B.A."/>
            <person name="Cordes M."/>
            <person name="Tomlinson C."/>
            <person name="Wollam A."/>
            <person name="Palsikar V.B."/>
            <person name="Mardis E.R."/>
            <person name="Wilson R.K."/>
        </authorList>
    </citation>
    <scope>NUCLEOTIDE SEQUENCE [LARGE SCALE GENOMIC DNA]</scope>
    <source>
        <strain evidence="2">DNF00896</strain>
    </source>
</reference>
<proteinExistence type="predicted"/>
<name>A0A133ZSU2_9FIRM</name>
<evidence type="ECO:0000313" key="1">
    <source>
        <dbReference type="EMBL" id="KXB58501.1"/>
    </source>
</evidence>
<protein>
    <recommendedName>
        <fullName evidence="3">C-5 cytosine-specific DNA methylase</fullName>
    </recommendedName>
</protein>
<gene>
    <name evidence="1" type="ORF">HMPREF1866_01113</name>
</gene>